<dbReference type="EMBL" id="JAGINW010000001">
    <property type="protein sequence ID" value="MBP2330816.1"/>
    <property type="molecule type" value="Genomic_DNA"/>
</dbReference>
<protein>
    <submittedName>
        <fullName evidence="2">Uncharacterized protein</fullName>
    </submittedName>
</protein>
<sequence>MKKFIKRAGVAVAVLLTAVLATVGVAHAVLAVFVGTTTSFQRDHTENAPWVTPVGAGWWNVTSTNMPISLNDDKIVESTFGASSVCAAAAYCSVRVVAIGAGGVIEFNPVAGAGFVFDSPAGGPREQHSMHRVQRLPEGNYTIVVQAQIVGPMAGAAFVLDDYTHFIDVVDP</sequence>
<comment type="caution">
    <text evidence="2">The sequence shown here is derived from an EMBL/GenBank/DDBJ whole genome shotgun (WGS) entry which is preliminary data.</text>
</comment>
<organism evidence="2 3">
    <name type="scientific">Kibdelosporangium banguiense</name>
    <dbReference type="NCBI Taxonomy" id="1365924"/>
    <lineage>
        <taxon>Bacteria</taxon>
        <taxon>Bacillati</taxon>
        <taxon>Actinomycetota</taxon>
        <taxon>Actinomycetes</taxon>
        <taxon>Pseudonocardiales</taxon>
        <taxon>Pseudonocardiaceae</taxon>
        <taxon>Kibdelosporangium</taxon>
    </lineage>
</organism>
<feature type="chain" id="PRO_5046897803" evidence="1">
    <location>
        <begin position="29"/>
        <end position="172"/>
    </location>
</feature>
<evidence type="ECO:0000313" key="3">
    <source>
        <dbReference type="Proteomes" id="UP001519332"/>
    </source>
</evidence>
<accession>A0ABS4U2E7</accession>
<reference evidence="2 3" key="1">
    <citation type="submission" date="2021-03" db="EMBL/GenBank/DDBJ databases">
        <title>Sequencing the genomes of 1000 actinobacteria strains.</title>
        <authorList>
            <person name="Klenk H.-P."/>
        </authorList>
    </citation>
    <scope>NUCLEOTIDE SEQUENCE [LARGE SCALE GENOMIC DNA]</scope>
    <source>
        <strain evidence="2 3">DSM 46670</strain>
    </source>
</reference>
<dbReference type="RefSeq" id="WP_209647495.1">
    <property type="nucleotide sequence ID" value="NZ_JAGINW010000001.1"/>
</dbReference>
<keyword evidence="1" id="KW-0732">Signal</keyword>
<name>A0ABS4U2E7_9PSEU</name>
<feature type="signal peptide" evidence="1">
    <location>
        <begin position="1"/>
        <end position="28"/>
    </location>
</feature>
<keyword evidence="3" id="KW-1185">Reference proteome</keyword>
<evidence type="ECO:0000256" key="1">
    <source>
        <dbReference type="SAM" id="SignalP"/>
    </source>
</evidence>
<evidence type="ECO:0000313" key="2">
    <source>
        <dbReference type="EMBL" id="MBP2330816.1"/>
    </source>
</evidence>
<dbReference type="Proteomes" id="UP001519332">
    <property type="component" value="Unassembled WGS sequence"/>
</dbReference>
<proteinExistence type="predicted"/>
<gene>
    <name evidence="2" type="ORF">JOF56_011201</name>
</gene>